<feature type="signal peptide" evidence="1">
    <location>
        <begin position="1"/>
        <end position="19"/>
    </location>
</feature>
<dbReference type="AlphaFoldDB" id="A0AAE3TCU8"/>
<feature type="chain" id="PRO_5041946223" description="Outer membrane protein beta-barrel domain-containing protein" evidence="1">
    <location>
        <begin position="20"/>
        <end position="349"/>
    </location>
</feature>
<evidence type="ECO:0000313" key="3">
    <source>
        <dbReference type="Proteomes" id="UP001221302"/>
    </source>
</evidence>
<dbReference type="InterPro" id="IPR046495">
    <property type="entry name" value="DUF6588"/>
</dbReference>
<dbReference type="Pfam" id="PF20230">
    <property type="entry name" value="DUF6588"/>
    <property type="match status" value="1"/>
</dbReference>
<reference evidence="2" key="1">
    <citation type="submission" date="2023-03" db="EMBL/GenBank/DDBJ databases">
        <title>Stygiobacter electus gen. nov., sp. nov., facultatively anaerobic thermotolerant bacterium of the class Ignavibacteria from a well of Yessentuki mineral water deposit.</title>
        <authorList>
            <person name="Podosokorskaya O.A."/>
            <person name="Elcheninov A.G."/>
            <person name="Petrova N.F."/>
            <person name="Zavarzina D.G."/>
            <person name="Kublanov I.V."/>
            <person name="Merkel A.Y."/>
        </authorList>
    </citation>
    <scope>NUCLEOTIDE SEQUENCE</scope>
    <source>
        <strain evidence="2">09-Me</strain>
    </source>
</reference>
<keyword evidence="3" id="KW-1185">Reference proteome</keyword>
<keyword evidence="1" id="KW-0732">Signal</keyword>
<accession>A0AAE3TCU8</accession>
<dbReference type="EMBL" id="JARGDL010000001">
    <property type="protein sequence ID" value="MDF1610817.1"/>
    <property type="molecule type" value="Genomic_DNA"/>
</dbReference>
<dbReference type="RefSeq" id="WP_321534583.1">
    <property type="nucleotide sequence ID" value="NZ_JARGDL010000001.1"/>
</dbReference>
<evidence type="ECO:0000256" key="1">
    <source>
        <dbReference type="SAM" id="SignalP"/>
    </source>
</evidence>
<dbReference type="Proteomes" id="UP001221302">
    <property type="component" value="Unassembled WGS sequence"/>
</dbReference>
<proteinExistence type="predicted"/>
<comment type="caution">
    <text evidence="2">The sequence shown here is derived from an EMBL/GenBank/DDBJ whole genome shotgun (WGS) entry which is preliminary data.</text>
</comment>
<organism evidence="2 3">
    <name type="scientific">Stygiobacter electus</name>
    <dbReference type="NCBI Taxonomy" id="3032292"/>
    <lineage>
        <taxon>Bacteria</taxon>
        <taxon>Pseudomonadati</taxon>
        <taxon>Ignavibacteriota</taxon>
        <taxon>Ignavibacteria</taxon>
        <taxon>Ignavibacteriales</taxon>
        <taxon>Melioribacteraceae</taxon>
        <taxon>Stygiobacter</taxon>
    </lineage>
</organism>
<name>A0AAE3TCU8_9BACT</name>
<sequence length="349" mass="37639">MKIKSLLVIFTIFSMTTNAQNLDETLSKLSSTAGKAYVAPVITAFGSNLNSGWVSALPSPTKFGFHIDVKVVAMGSLFSNESKTFSTTGNFYFTSSQADQILQNSGVSVTNPQYYTIKNNLTSTEQSVNFSGPTIAGSKNEYLKIIFPGKNVQGVNLATTTFLLKEVTGLLDEIPIFPTVSPQLTVGTFMGTNVSFRYLPDVDLKDLGKFTFFGVGAIHNIGALFPNPLPVDFGIGYFTQKMKVGDILESSASQFGLYVSKTFGIIISFTPYAGIISEQSKTTVTYDYQSNQTINGVPVQPVKINFELEGENKTGVVVGFKVHLAAVNINADYKMSKTKTASVGLSLGL</sequence>
<gene>
    <name evidence="2" type="ORF">P0M35_01520</name>
</gene>
<evidence type="ECO:0008006" key="4">
    <source>
        <dbReference type="Google" id="ProtNLM"/>
    </source>
</evidence>
<protein>
    <recommendedName>
        <fullName evidence="4">Outer membrane protein beta-barrel domain-containing protein</fullName>
    </recommendedName>
</protein>
<evidence type="ECO:0000313" key="2">
    <source>
        <dbReference type="EMBL" id="MDF1610817.1"/>
    </source>
</evidence>